<evidence type="ECO:0000313" key="1">
    <source>
        <dbReference type="EMBL" id="GBF05826.1"/>
    </source>
</evidence>
<organism evidence="1 2">
    <name type="scientific">Deinococcus aerius</name>
    <dbReference type="NCBI Taxonomy" id="200253"/>
    <lineage>
        <taxon>Bacteria</taxon>
        <taxon>Thermotogati</taxon>
        <taxon>Deinococcota</taxon>
        <taxon>Deinococci</taxon>
        <taxon>Deinococcales</taxon>
        <taxon>Deinococcaceae</taxon>
        <taxon>Deinococcus</taxon>
    </lineage>
</organism>
<dbReference type="AlphaFoldDB" id="A0A2I9D591"/>
<dbReference type="Proteomes" id="UP000236569">
    <property type="component" value="Unassembled WGS sequence"/>
</dbReference>
<keyword evidence="2" id="KW-1185">Reference proteome</keyword>
<comment type="caution">
    <text evidence="1">The sequence shown here is derived from an EMBL/GenBank/DDBJ whole genome shotgun (WGS) entry which is preliminary data.</text>
</comment>
<evidence type="ECO:0000313" key="2">
    <source>
        <dbReference type="Proteomes" id="UP000236569"/>
    </source>
</evidence>
<dbReference type="EMBL" id="BFAG01000006">
    <property type="protein sequence ID" value="GBF05826.1"/>
    <property type="molecule type" value="Genomic_DNA"/>
</dbReference>
<name>A0A2I9D591_9DEIO</name>
<proteinExistence type="predicted"/>
<dbReference type="OrthoDB" id="9971325at2"/>
<accession>A0A2I9D591</accession>
<reference evidence="2" key="1">
    <citation type="submission" date="2018-01" db="EMBL/GenBank/DDBJ databases">
        <title>Draft Genome Sequence of the Radioresistant Bacterium Deinococcus aerius TR0125, Isolated from the Higher Atmosphere above Japan.</title>
        <authorList>
            <person name="Satoh K."/>
            <person name="Arai H."/>
            <person name="Sanzen T."/>
            <person name="Kawaguchi Y."/>
            <person name="Hayashi H."/>
            <person name="Yokobori S."/>
            <person name="Yamagishi A."/>
            <person name="Oono Y."/>
            <person name="Narumi I."/>
        </authorList>
    </citation>
    <scope>NUCLEOTIDE SEQUENCE [LARGE SCALE GENOMIC DNA]</scope>
    <source>
        <strain evidence="2">TR0125</strain>
    </source>
</reference>
<dbReference type="RefSeq" id="WP_103129244.1">
    <property type="nucleotide sequence ID" value="NZ_BFAG01000006.1"/>
</dbReference>
<gene>
    <name evidence="1" type="ORF">DAERI_060086</name>
</gene>
<protein>
    <submittedName>
        <fullName evidence="1">Uncharacterized protein</fullName>
    </submittedName>
</protein>
<sequence length="153" mass="16972">MALHNLLGGLALDTTLQEAAAKLEAQRVLLLQLATQGTLEDLLTALEEQNTLLQQQQQPVLEEQRDLLGDVARDATLRELLTFMEGQKPFARTITDAMRVQIEGMPPTAVYWGNAGWTAYYGTGAPMSMDARHQQAEVSAQTFQATRSRWTIT</sequence>